<dbReference type="OrthoDB" id="5243203at2"/>
<accession>A0A660LK97</accession>
<dbReference type="Pfam" id="PF07676">
    <property type="entry name" value="PD40"/>
    <property type="match status" value="2"/>
</dbReference>
<proteinExistence type="predicted"/>
<feature type="region of interest" description="Disordered" evidence="1">
    <location>
        <begin position="324"/>
        <end position="364"/>
    </location>
</feature>
<dbReference type="AlphaFoldDB" id="A0A660LK97"/>
<dbReference type="PROSITE" id="PS51257">
    <property type="entry name" value="PROKAR_LIPOPROTEIN"/>
    <property type="match status" value="1"/>
</dbReference>
<feature type="chain" id="PRO_5024929918" evidence="2">
    <location>
        <begin position="25"/>
        <end position="448"/>
    </location>
</feature>
<feature type="compositionally biased region" description="Pro residues" evidence="1">
    <location>
        <begin position="343"/>
        <end position="359"/>
    </location>
</feature>
<organism evidence="3 4">
    <name type="scientific">Solirubrobacter pauli</name>
    <dbReference type="NCBI Taxonomy" id="166793"/>
    <lineage>
        <taxon>Bacteria</taxon>
        <taxon>Bacillati</taxon>
        <taxon>Actinomycetota</taxon>
        <taxon>Thermoleophilia</taxon>
        <taxon>Solirubrobacterales</taxon>
        <taxon>Solirubrobacteraceae</taxon>
        <taxon>Solirubrobacter</taxon>
    </lineage>
</organism>
<dbReference type="RefSeq" id="WP_121251975.1">
    <property type="nucleotide sequence ID" value="NZ_RBIL01000001.1"/>
</dbReference>
<gene>
    <name evidence="3" type="ORF">C8N24_3522</name>
</gene>
<dbReference type="EMBL" id="RBIL01000001">
    <property type="protein sequence ID" value="RKQ93651.1"/>
    <property type="molecule type" value="Genomic_DNA"/>
</dbReference>
<comment type="caution">
    <text evidence="3">The sequence shown here is derived from an EMBL/GenBank/DDBJ whole genome shotgun (WGS) entry which is preliminary data.</text>
</comment>
<evidence type="ECO:0000256" key="2">
    <source>
        <dbReference type="SAM" id="SignalP"/>
    </source>
</evidence>
<evidence type="ECO:0000256" key="1">
    <source>
        <dbReference type="SAM" id="MobiDB-lite"/>
    </source>
</evidence>
<evidence type="ECO:0000313" key="3">
    <source>
        <dbReference type="EMBL" id="RKQ93651.1"/>
    </source>
</evidence>
<name>A0A660LK97_9ACTN</name>
<reference evidence="3 4" key="1">
    <citation type="submission" date="2018-10" db="EMBL/GenBank/DDBJ databases">
        <title>Genomic Encyclopedia of Archaeal and Bacterial Type Strains, Phase II (KMG-II): from individual species to whole genera.</title>
        <authorList>
            <person name="Goeker M."/>
        </authorList>
    </citation>
    <scope>NUCLEOTIDE SEQUENCE [LARGE SCALE GENOMIC DNA]</scope>
    <source>
        <strain evidence="3 4">DSM 14954</strain>
    </source>
</reference>
<feature type="compositionally biased region" description="Low complexity" evidence="1">
    <location>
        <begin position="332"/>
        <end position="342"/>
    </location>
</feature>
<evidence type="ECO:0000313" key="4">
    <source>
        <dbReference type="Proteomes" id="UP000278962"/>
    </source>
</evidence>
<keyword evidence="4" id="KW-1185">Reference proteome</keyword>
<keyword evidence="2" id="KW-0732">Signal</keyword>
<feature type="signal peptide" evidence="2">
    <location>
        <begin position="1"/>
        <end position="24"/>
    </location>
</feature>
<dbReference type="Proteomes" id="UP000278962">
    <property type="component" value="Unassembled WGS sequence"/>
</dbReference>
<protein>
    <submittedName>
        <fullName evidence="3">WD40 repeat protein</fullName>
    </submittedName>
</protein>
<sequence>MIRTLLAGLAAAFIVLACASSASADSIAYIKDGNVWLTTPDGSRQYQVTTTGGYSDVTQSDDGTIVALNGVRLHKLARDGAVQADFATPVSSTSPGKSFWGPYDPAISPDGTKVAYTYYWLSQTTTPDCFPPKCLVALNEGGTGYTWSDRLTDWKTGDAIGYHSGWRHPSWVDNDMTLLTNPTHIPNHDVLLDRISDGGNGHGNMVMAWFSDLGTTHMSGAEITRDKRKLAAATGDDDKTLSVYLVRGFPSAWKDGNPIGSDVVRCYRYEGPESGSYSQPSWSPDGSQMAFADGAGLKIAAVPNFASECTLDGATPKPATMIAGASEPDWGPADVPPARVAAPPAPPAQPAQPAQPTPPARTSLSVTVGSASKKAGVRLSVKVTGKGKLSAVAKAGRKTVGKASKTVKRAGTASLKLKVSKKGKLAVTVTFKPSSGETMTKTLSVKVR</sequence>
<dbReference type="SUPFAM" id="SSF82171">
    <property type="entry name" value="DPP6 N-terminal domain-like"/>
    <property type="match status" value="1"/>
</dbReference>
<dbReference type="InterPro" id="IPR011659">
    <property type="entry name" value="WD40"/>
</dbReference>